<evidence type="ECO:0000313" key="1">
    <source>
        <dbReference type="EMBL" id="KAG0471021.1"/>
    </source>
</evidence>
<gene>
    <name evidence="1" type="ORF">HPP92_015567</name>
</gene>
<reference evidence="1 2" key="1">
    <citation type="journal article" date="2020" name="Nat. Food">
        <title>A phased Vanilla planifolia genome enables genetic improvement of flavour and production.</title>
        <authorList>
            <person name="Hasing T."/>
            <person name="Tang H."/>
            <person name="Brym M."/>
            <person name="Khazi F."/>
            <person name="Huang T."/>
            <person name="Chambers A.H."/>
        </authorList>
    </citation>
    <scope>NUCLEOTIDE SEQUENCE [LARGE SCALE GENOMIC DNA]</scope>
    <source>
        <tissue evidence="1">Leaf</tissue>
    </source>
</reference>
<name>A0A835QD91_VANPL</name>
<comment type="caution">
    <text evidence="1">The sequence shown here is derived from an EMBL/GenBank/DDBJ whole genome shotgun (WGS) entry which is preliminary data.</text>
</comment>
<sequence>MEAIEPLTSFLANFCKQIVYDKKVSHVLKCIYRPSDNNPWMLAVQIKGLFNSIAYGLNSAVRRAIAERIDMYFPEKLKRLLPQRFKVQQEQELAALFVEG</sequence>
<evidence type="ECO:0000313" key="2">
    <source>
        <dbReference type="Proteomes" id="UP000639772"/>
    </source>
</evidence>
<organism evidence="1 2">
    <name type="scientific">Vanilla planifolia</name>
    <name type="common">Vanilla</name>
    <dbReference type="NCBI Taxonomy" id="51239"/>
    <lineage>
        <taxon>Eukaryota</taxon>
        <taxon>Viridiplantae</taxon>
        <taxon>Streptophyta</taxon>
        <taxon>Embryophyta</taxon>
        <taxon>Tracheophyta</taxon>
        <taxon>Spermatophyta</taxon>
        <taxon>Magnoliopsida</taxon>
        <taxon>Liliopsida</taxon>
        <taxon>Asparagales</taxon>
        <taxon>Orchidaceae</taxon>
        <taxon>Vanilloideae</taxon>
        <taxon>Vanilleae</taxon>
        <taxon>Vanilla</taxon>
    </lineage>
</organism>
<proteinExistence type="predicted"/>
<dbReference type="EMBL" id="JADCNM010000008">
    <property type="protein sequence ID" value="KAG0471021.1"/>
    <property type="molecule type" value="Genomic_DNA"/>
</dbReference>
<dbReference type="Proteomes" id="UP000639772">
    <property type="component" value="Unassembled WGS sequence"/>
</dbReference>
<protein>
    <submittedName>
        <fullName evidence="1">Uncharacterized protein</fullName>
    </submittedName>
</protein>
<accession>A0A835QD91</accession>
<dbReference type="AlphaFoldDB" id="A0A835QD91"/>